<protein>
    <recommendedName>
        <fullName evidence="3">F-box domain-containing protein</fullName>
    </recommendedName>
</protein>
<accession>A0A2G8S6J2</accession>
<sequence>MDSSLKLIGKEFGFKISERRKRTGIHFSVSKTWKAATHLGSRHPRPEPQPTPIHQPMILPPELLDHIVDYLHDDRQALHNCSLTCHALVPSARFHLFQKVKVDHGNFVRATRIFAGSTSYLADYVRHLSLELGIPLGGSSFAHLRTLLNKGEIPVLLRVFMLVLSPRMRNVTRLILKDVPFDRGIVAMLAPNFPQLHSLSLFDCWFHYNNDFDVLLKDHPLVRNLRCGRLSSLFGSAPTNGSQEANEPPPVPLHSLKITEAYSPSPLTLMPWLVTRTDPEEYTYTLYRLGQVIKLHHSLLEFPSLRHLHVVFYRWRTEGMPPNFYSTQQSSSHSPLLLDVQEVLNAPAVLSLIPRHPPTITTLTIDSRMHSGLLAVTLLGWLDPHAFVRLHTVNVFLHLRADDVAALAPETWAAMDQTLSVLLSLGVVNILNTCKEESHTDAGKSAVLERLPVLNARGVLRFDEAERPRF</sequence>
<dbReference type="AlphaFoldDB" id="A0A2G8S6J2"/>
<evidence type="ECO:0008006" key="3">
    <source>
        <dbReference type="Google" id="ProtNLM"/>
    </source>
</evidence>
<proteinExistence type="predicted"/>
<comment type="caution">
    <text evidence="1">The sequence shown here is derived from an EMBL/GenBank/DDBJ whole genome shotgun (WGS) entry which is preliminary data.</text>
</comment>
<organism evidence="1 2">
    <name type="scientific">Ganoderma sinense ZZ0214-1</name>
    <dbReference type="NCBI Taxonomy" id="1077348"/>
    <lineage>
        <taxon>Eukaryota</taxon>
        <taxon>Fungi</taxon>
        <taxon>Dikarya</taxon>
        <taxon>Basidiomycota</taxon>
        <taxon>Agaricomycotina</taxon>
        <taxon>Agaricomycetes</taxon>
        <taxon>Polyporales</taxon>
        <taxon>Polyporaceae</taxon>
        <taxon>Ganoderma</taxon>
    </lineage>
</organism>
<dbReference type="EMBL" id="AYKW01000023">
    <property type="protein sequence ID" value="PIL29354.1"/>
    <property type="molecule type" value="Genomic_DNA"/>
</dbReference>
<name>A0A2G8S6J2_9APHY</name>
<dbReference type="Proteomes" id="UP000230002">
    <property type="component" value="Unassembled WGS sequence"/>
</dbReference>
<evidence type="ECO:0000313" key="1">
    <source>
        <dbReference type="EMBL" id="PIL29354.1"/>
    </source>
</evidence>
<dbReference type="OrthoDB" id="2977329at2759"/>
<keyword evidence="2" id="KW-1185">Reference proteome</keyword>
<gene>
    <name evidence="1" type="ORF">GSI_09405</name>
</gene>
<reference evidence="1 2" key="1">
    <citation type="journal article" date="2015" name="Sci. Rep.">
        <title>Chromosome-level genome map provides insights into diverse defense mechanisms in the medicinal fungus Ganoderma sinense.</title>
        <authorList>
            <person name="Zhu Y."/>
            <person name="Xu J."/>
            <person name="Sun C."/>
            <person name="Zhou S."/>
            <person name="Xu H."/>
            <person name="Nelson D.R."/>
            <person name="Qian J."/>
            <person name="Song J."/>
            <person name="Luo H."/>
            <person name="Xiang L."/>
            <person name="Li Y."/>
            <person name="Xu Z."/>
            <person name="Ji A."/>
            <person name="Wang L."/>
            <person name="Lu S."/>
            <person name="Hayward A."/>
            <person name="Sun W."/>
            <person name="Li X."/>
            <person name="Schwartz D.C."/>
            <person name="Wang Y."/>
            <person name="Chen S."/>
        </authorList>
    </citation>
    <scope>NUCLEOTIDE SEQUENCE [LARGE SCALE GENOMIC DNA]</scope>
    <source>
        <strain evidence="1 2">ZZ0214-1</strain>
    </source>
</reference>
<evidence type="ECO:0000313" key="2">
    <source>
        <dbReference type="Proteomes" id="UP000230002"/>
    </source>
</evidence>
<dbReference type="STRING" id="1077348.A0A2G8S6J2"/>